<comment type="caution">
    <text evidence="2">The sequence shown here is derived from an EMBL/GenBank/DDBJ whole genome shotgun (WGS) entry which is preliminary data.</text>
</comment>
<organism evidence="2 3">
    <name type="scientific">Favolaschia claudopus</name>
    <dbReference type="NCBI Taxonomy" id="2862362"/>
    <lineage>
        <taxon>Eukaryota</taxon>
        <taxon>Fungi</taxon>
        <taxon>Dikarya</taxon>
        <taxon>Basidiomycota</taxon>
        <taxon>Agaricomycotina</taxon>
        <taxon>Agaricomycetes</taxon>
        <taxon>Agaricomycetidae</taxon>
        <taxon>Agaricales</taxon>
        <taxon>Marasmiineae</taxon>
        <taxon>Mycenaceae</taxon>
        <taxon>Favolaschia</taxon>
    </lineage>
</organism>
<accession>A0AAW0AGM9</accession>
<dbReference type="AlphaFoldDB" id="A0AAW0AGM9"/>
<dbReference type="InterPro" id="IPR011333">
    <property type="entry name" value="SKP1/BTB/POZ_sf"/>
</dbReference>
<protein>
    <submittedName>
        <fullName evidence="2">BTB domain-containing protein</fullName>
    </submittedName>
</protein>
<dbReference type="SMART" id="SM00225">
    <property type="entry name" value="BTB"/>
    <property type="match status" value="1"/>
</dbReference>
<evidence type="ECO:0000259" key="1">
    <source>
        <dbReference type="PROSITE" id="PS50097"/>
    </source>
</evidence>
<dbReference type="InterPro" id="IPR000210">
    <property type="entry name" value="BTB/POZ_dom"/>
</dbReference>
<dbReference type="Gene3D" id="3.30.710.10">
    <property type="entry name" value="Potassium Channel Kv1.1, Chain A"/>
    <property type="match status" value="1"/>
</dbReference>
<proteinExistence type="predicted"/>
<dbReference type="Proteomes" id="UP001362999">
    <property type="component" value="Unassembled WGS sequence"/>
</dbReference>
<keyword evidence="3" id="KW-1185">Reference proteome</keyword>
<evidence type="ECO:0000313" key="2">
    <source>
        <dbReference type="EMBL" id="KAK7008227.1"/>
    </source>
</evidence>
<sequence>MSSPPAKRQRAENAPITRSDTWFSDGSVVLQANNTQFRVHWGVLALHSSVFSDMQGLPQPPDQPSVQGCPVVELQDDEEDVKFLLQALYTPTFLGQQKMSFPAVAALVRLGRKYEFKDLYDAAVGRLTARFPMTLDEYDALKLSGAERREWPTLEAYRGIHLDVIALASENNLPATLPCAYTEIAKLYKTVIFFDEVERRNGSDSQQRPLAAIYLSYSLGWLRKWDFLGDCARPGACGAVRERLLMVCMDNAVVAALFKAEDIPMLTACCPTCLAHIRDSMNSGRKKTWDELPGLLDLPPWHELKNGDYQA</sequence>
<dbReference type="EMBL" id="JAWWNJ010000068">
    <property type="protein sequence ID" value="KAK7008227.1"/>
    <property type="molecule type" value="Genomic_DNA"/>
</dbReference>
<reference evidence="2 3" key="1">
    <citation type="journal article" date="2024" name="J Genomics">
        <title>Draft genome sequencing and assembly of Favolaschia claudopus CIRM-BRFM 2984 isolated from oak limbs.</title>
        <authorList>
            <person name="Navarro D."/>
            <person name="Drula E."/>
            <person name="Chaduli D."/>
            <person name="Cazenave R."/>
            <person name="Ahrendt S."/>
            <person name="Wang J."/>
            <person name="Lipzen A."/>
            <person name="Daum C."/>
            <person name="Barry K."/>
            <person name="Grigoriev I.V."/>
            <person name="Favel A."/>
            <person name="Rosso M.N."/>
            <person name="Martin F."/>
        </authorList>
    </citation>
    <scope>NUCLEOTIDE SEQUENCE [LARGE SCALE GENOMIC DNA]</scope>
    <source>
        <strain evidence="2 3">CIRM-BRFM 2984</strain>
    </source>
</reference>
<name>A0AAW0AGM9_9AGAR</name>
<dbReference type="PROSITE" id="PS50097">
    <property type="entry name" value="BTB"/>
    <property type="match status" value="1"/>
</dbReference>
<feature type="domain" description="BTB" evidence="1">
    <location>
        <begin position="26"/>
        <end position="90"/>
    </location>
</feature>
<evidence type="ECO:0000313" key="3">
    <source>
        <dbReference type="Proteomes" id="UP001362999"/>
    </source>
</evidence>
<dbReference type="Pfam" id="PF00651">
    <property type="entry name" value="BTB"/>
    <property type="match status" value="1"/>
</dbReference>
<gene>
    <name evidence="2" type="ORF">R3P38DRAFT_3403146</name>
</gene>
<dbReference type="SUPFAM" id="SSF54695">
    <property type="entry name" value="POZ domain"/>
    <property type="match status" value="1"/>
</dbReference>
<dbReference type="CDD" id="cd18186">
    <property type="entry name" value="BTB_POZ_ZBTB_KLHL-like"/>
    <property type="match status" value="1"/>
</dbReference>